<evidence type="ECO:0000256" key="2">
    <source>
        <dbReference type="ARBA" id="ARBA00022786"/>
    </source>
</evidence>
<gene>
    <name evidence="6" type="ORF">BMR1_03g01655</name>
</gene>
<protein>
    <submittedName>
        <fullName evidence="6">Ubiquitin fusion degradation protein 1 (UFD1)</fullName>
    </submittedName>
</protein>
<evidence type="ECO:0000256" key="1">
    <source>
        <dbReference type="ARBA" id="ARBA00006043"/>
    </source>
</evidence>
<dbReference type="GO" id="GO:0006511">
    <property type="term" value="P:ubiquitin-dependent protein catabolic process"/>
    <property type="evidence" value="ECO:0007669"/>
    <property type="project" value="InterPro"/>
</dbReference>
<feature type="signal peptide" evidence="3">
    <location>
        <begin position="1"/>
        <end position="16"/>
    </location>
</feature>
<dbReference type="EMBL" id="LN871598">
    <property type="protein sequence ID" value="SJK86368.1"/>
    <property type="molecule type" value="Genomic_DNA"/>
</dbReference>
<dbReference type="AlphaFoldDB" id="A0A1R4ABJ5"/>
<feature type="chain" id="PRO_5012390524" evidence="3">
    <location>
        <begin position="17"/>
        <end position="275"/>
    </location>
</feature>
<evidence type="ECO:0000313" key="7">
    <source>
        <dbReference type="Proteomes" id="UP000002899"/>
    </source>
</evidence>
<dbReference type="Proteomes" id="UP000002899">
    <property type="component" value="Chromosome III"/>
</dbReference>
<reference evidence="6 7" key="1">
    <citation type="journal article" date="2012" name="Nucleic Acids Res.">
        <title>Sequencing of the smallest Apicomplexan genome from the human pathogen Babesia microti.</title>
        <authorList>
            <person name="Cornillot E."/>
            <person name="Hadj-Kaddour K."/>
            <person name="Dassouli A."/>
            <person name="Noel B."/>
            <person name="Ranwez V."/>
            <person name="Vacherie B."/>
            <person name="Augagneur Y."/>
            <person name="Bres V."/>
            <person name="Duclos A."/>
            <person name="Randazzo S."/>
            <person name="Carcy B."/>
            <person name="Debierre-Grockiego F."/>
            <person name="Delbecq S."/>
            <person name="Moubri-Menage K."/>
            <person name="Shams-Eldin H."/>
            <person name="Usmani-Brown S."/>
            <person name="Bringaud F."/>
            <person name="Wincker P."/>
            <person name="Vivares C.P."/>
            <person name="Schwarz R.T."/>
            <person name="Schetters T.P."/>
            <person name="Krause P.J."/>
            <person name="Gorenflot A."/>
            <person name="Berry V."/>
            <person name="Barbe V."/>
            <person name="Ben Mamoun C."/>
        </authorList>
    </citation>
    <scope>NUCLEOTIDE SEQUENCE [LARGE SCALE GENOMIC DNA]</scope>
    <source>
        <strain evidence="6 7">RI</strain>
    </source>
</reference>
<proteinExistence type="inferred from homology"/>
<dbReference type="GO" id="GO:0031593">
    <property type="term" value="F:polyubiquitin modification-dependent protein binding"/>
    <property type="evidence" value="ECO:0007669"/>
    <property type="project" value="TreeGrafter"/>
</dbReference>
<dbReference type="InterPro" id="IPR055417">
    <property type="entry name" value="UFD1_N1"/>
</dbReference>
<dbReference type="KEGG" id="bmic:BMR1_03g01655"/>
<dbReference type="Gene3D" id="3.10.330.10">
    <property type="match status" value="1"/>
</dbReference>
<keyword evidence="7" id="KW-1185">Reference proteome</keyword>
<evidence type="ECO:0000259" key="5">
    <source>
        <dbReference type="Pfam" id="PF24842"/>
    </source>
</evidence>
<dbReference type="RefSeq" id="XP_021338531.1">
    <property type="nucleotide sequence ID" value="XM_021481955.1"/>
</dbReference>
<evidence type="ECO:0000313" key="6">
    <source>
        <dbReference type="EMBL" id="SJK86368.1"/>
    </source>
</evidence>
<comment type="similarity">
    <text evidence="1">Belongs to the UFD1 family.</text>
</comment>
<evidence type="ECO:0000256" key="3">
    <source>
        <dbReference type="SAM" id="SignalP"/>
    </source>
</evidence>
<dbReference type="GO" id="GO:0034098">
    <property type="term" value="C:VCP-NPL4-UFD1 AAA ATPase complex"/>
    <property type="evidence" value="ECO:0007669"/>
    <property type="project" value="TreeGrafter"/>
</dbReference>
<dbReference type="Pfam" id="PF24842">
    <property type="entry name" value="UFD1_N2"/>
    <property type="match status" value="1"/>
</dbReference>
<dbReference type="InterPro" id="IPR042299">
    <property type="entry name" value="Ufd1-like_Nn"/>
</dbReference>
<dbReference type="VEuPathDB" id="PiroplasmaDB:BMR1_03g01655"/>
<reference evidence="6 7" key="2">
    <citation type="journal article" date="2013" name="PLoS ONE">
        <title>Whole genome mapping and re-organization of the nuclear and mitochondrial genomes of Babesia microti isolates.</title>
        <authorList>
            <person name="Cornillot E."/>
            <person name="Dassouli A."/>
            <person name="Garg A."/>
            <person name="Pachikara N."/>
            <person name="Randazzo S."/>
            <person name="Depoix D."/>
            <person name="Carcy B."/>
            <person name="Delbecq S."/>
            <person name="Frutos R."/>
            <person name="Silva J.C."/>
            <person name="Sutton R."/>
            <person name="Krause P.J."/>
            <person name="Mamoun C.B."/>
        </authorList>
    </citation>
    <scope>NUCLEOTIDE SEQUENCE [LARGE SCALE GENOMIC DNA]</scope>
    <source>
        <strain evidence="6 7">RI</strain>
    </source>
</reference>
<dbReference type="InterPro" id="IPR055418">
    <property type="entry name" value="UFD1_N2"/>
</dbReference>
<dbReference type="GeneID" id="24424966"/>
<keyword evidence="2" id="KW-0833">Ubl conjugation pathway</keyword>
<dbReference type="GO" id="GO:0036503">
    <property type="term" value="P:ERAD pathway"/>
    <property type="evidence" value="ECO:0007669"/>
    <property type="project" value="TreeGrafter"/>
</dbReference>
<dbReference type="OrthoDB" id="422728at2759"/>
<sequence length="275" mass="31467">MNYSLLLLSIILVCVARTNRFEHKIFCSNGNLFKRSHRFGFLPTASIIRHFLNAIYDANVEQYIKDLNILLESRKEGIRFLMAMKLDETFSKPSSVDGDFTPLHSNKACLPECFSPDPNESELLIHLLVERVHYRDYQGKGEGLERVTIGVLDFRAPDGFIFLPPWMFSSLNIKERDIVRVHKTRLSDAISVRLRPTSGSIFSVEDQKSFLEKRLKYYSNLTKNTTISILDQNSNNVFNFKVVNIATENKENVEAASIQDVDVAVDLLPVQFNSV</sequence>
<dbReference type="PANTHER" id="PTHR12555:SF13">
    <property type="entry name" value="UBIQUITIN RECOGNITION FACTOR IN ER-ASSOCIATED DEGRADATION PROTEIN 1"/>
    <property type="match status" value="1"/>
</dbReference>
<feature type="domain" description="Ubiquitin fusion degradation protein UFD1 N-terminal subdomain 1" evidence="4">
    <location>
        <begin position="145"/>
        <end position="186"/>
    </location>
</feature>
<dbReference type="Pfam" id="PF03152">
    <property type="entry name" value="UFD1_N1"/>
    <property type="match status" value="1"/>
</dbReference>
<organism evidence="6 7">
    <name type="scientific">Babesia microti (strain RI)</name>
    <dbReference type="NCBI Taxonomy" id="1133968"/>
    <lineage>
        <taxon>Eukaryota</taxon>
        <taxon>Sar</taxon>
        <taxon>Alveolata</taxon>
        <taxon>Apicomplexa</taxon>
        <taxon>Aconoidasida</taxon>
        <taxon>Piroplasmida</taxon>
        <taxon>Babesiidae</taxon>
        <taxon>Babesia</taxon>
    </lineage>
</organism>
<name>A0A1R4ABJ5_BABMR</name>
<dbReference type="Gene3D" id="2.40.40.50">
    <property type="entry name" value="Ubiquitin fusion degradation protein UFD1, N-terminal domain"/>
    <property type="match status" value="1"/>
</dbReference>
<dbReference type="PANTHER" id="PTHR12555">
    <property type="entry name" value="UBIQUITIN FUSION DEGRADATON PROTEIN 1"/>
    <property type="match status" value="1"/>
</dbReference>
<feature type="domain" description="Ubiquitin fusion degradation protein UFD1 N-terminal subdomain 2" evidence="5">
    <location>
        <begin position="191"/>
        <end position="269"/>
    </location>
</feature>
<evidence type="ECO:0000259" key="4">
    <source>
        <dbReference type="Pfam" id="PF03152"/>
    </source>
</evidence>
<keyword evidence="3" id="KW-0732">Signal</keyword>
<accession>A0A1R4ABJ5</accession>
<reference evidence="6 7" key="3">
    <citation type="journal article" date="2016" name="Sci. Rep.">
        <title>Genome-wide diversity and gene expression profiling of Babesia microti isolates identify polymorphic genes that mediate host-pathogen interactions.</title>
        <authorList>
            <person name="Silva J.C."/>
            <person name="Cornillot E."/>
            <person name="McCracken C."/>
            <person name="Usmani-Brown S."/>
            <person name="Dwivedi A."/>
            <person name="Ifeonu O.O."/>
            <person name="Crabtree J."/>
            <person name="Gotia H.T."/>
            <person name="Virji A.Z."/>
            <person name="Reynes C."/>
            <person name="Colinge J."/>
            <person name="Kumar V."/>
            <person name="Lawres L."/>
            <person name="Pazzi J.E."/>
            <person name="Pablo J.V."/>
            <person name="Hung C."/>
            <person name="Brancato J."/>
            <person name="Kumari P."/>
            <person name="Orvis J."/>
            <person name="Tretina K."/>
            <person name="Chibucos M."/>
            <person name="Ott S."/>
            <person name="Sadzewicz L."/>
            <person name="Sengamalay N."/>
            <person name="Shetty A.C."/>
            <person name="Su Q."/>
            <person name="Tallon L."/>
            <person name="Fraser C.M."/>
            <person name="Frutos R."/>
            <person name="Molina D.M."/>
            <person name="Krause P.J."/>
            <person name="Ben Mamoun C."/>
        </authorList>
    </citation>
    <scope>NUCLEOTIDE SEQUENCE [LARGE SCALE GENOMIC DNA]</scope>
    <source>
        <strain evidence="6 7">RI</strain>
    </source>
</reference>
<dbReference type="InterPro" id="IPR004854">
    <property type="entry name" value="Ufd1-like"/>
</dbReference>